<dbReference type="Gene3D" id="1.50.10.20">
    <property type="match status" value="1"/>
</dbReference>
<keyword evidence="9 10" id="KW-0326">Glycosidase</keyword>
<keyword evidence="7" id="KW-0472">Membrane</keyword>
<keyword evidence="12" id="KW-1185">Reference proteome</keyword>
<evidence type="ECO:0000313" key="12">
    <source>
        <dbReference type="Proteomes" id="UP000696573"/>
    </source>
</evidence>
<keyword evidence="6 10" id="KW-0378">Hydrolase</keyword>
<dbReference type="EC" id="3.2.1.101" evidence="4 10"/>
<dbReference type="AlphaFoldDB" id="A0A9N9YFE4"/>
<keyword evidence="8" id="KW-0325">Glycoprotein</keyword>
<dbReference type="InterPro" id="IPR008928">
    <property type="entry name" value="6-hairpin_glycosidase_sf"/>
</dbReference>
<dbReference type="Proteomes" id="UP000696573">
    <property type="component" value="Unassembled WGS sequence"/>
</dbReference>
<dbReference type="GO" id="GO:0009272">
    <property type="term" value="P:fungal-type cell wall biogenesis"/>
    <property type="evidence" value="ECO:0007669"/>
    <property type="project" value="TreeGrafter"/>
</dbReference>
<evidence type="ECO:0000256" key="4">
    <source>
        <dbReference type="ARBA" id="ARBA00012350"/>
    </source>
</evidence>
<evidence type="ECO:0000313" key="11">
    <source>
        <dbReference type="EMBL" id="CAH0015605.1"/>
    </source>
</evidence>
<protein>
    <recommendedName>
        <fullName evidence="4 10">Mannan endo-1,6-alpha-mannosidase</fullName>
        <ecNumber evidence="4 10">3.2.1.101</ecNumber>
    </recommendedName>
</protein>
<evidence type="ECO:0000256" key="1">
    <source>
        <dbReference type="ARBA" id="ARBA00001452"/>
    </source>
</evidence>
<dbReference type="SUPFAM" id="SSF48208">
    <property type="entry name" value="Six-hairpin glycosidases"/>
    <property type="match status" value="1"/>
</dbReference>
<comment type="similarity">
    <text evidence="3 10">Belongs to the glycosyl hydrolase 76 family.</text>
</comment>
<evidence type="ECO:0000256" key="8">
    <source>
        <dbReference type="ARBA" id="ARBA00023180"/>
    </source>
</evidence>
<sequence length="428" mass="46738">MRLAQALPATVVASSAAQGVVAPKDLDITSAYSVRNVAATIVHDAMTYYTGNTSSVPNEVGDLHDPYYWWVAGALWGSLLDYYHYTKDPTYNDVVIQALLAPTNIGPNFDYMPAEHAFEEGNDDLYFWGSAALAAAERNFPQPDAAIPSWLEIGANVFNSLQGRWNMTHCGGGLNWQIFADNPNGMNYKNSVSNGGFFQLAARLARATGNATYLEWAEKAWNWSFDIGFIDPESYHVYDGTDAANNCSDVNKISYTYTSGIYLHGAAVLANHTNDAKWAERTTKLLDGAKWFFGPYENATDIMYEGACETVEKCNADMDTHKAFLSRNMWQATTMQASLQPEVERLLGASAKAAALSCSGGDSGTICGRKWYVGGYDGAPGLGQQMTALETIQGWLIHEAAPPLSGDAIQVVRDTNWTPVDPYRPDSA</sequence>
<evidence type="ECO:0000256" key="7">
    <source>
        <dbReference type="ARBA" id="ARBA00023136"/>
    </source>
</evidence>
<dbReference type="EMBL" id="CABFNQ020000444">
    <property type="protein sequence ID" value="CAH0015605.1"/>
    <property type="molecule type" value="Genomic_DNA"/>
</dbReference>
<reference evidence="11" key="1">
    <citation type="submission" date="2021-10" db="EMBL/GenBank/DDBJ databases">
        <authorList>
            <person name="Piombo E."/>
        </authorList>
    </citation>
    <scope>NUCLEOTIDE SEQUENCE</scope>
</reference>
<gene>
    <name evidence="11" type="ORF">CRHIZ90672A_00001452</name>
</gene>
<comment type="subcellular location">
    <subcellularLocation>
        <location evidence="2">Endomembrane system</location>
    </subcellularLocation>
</comment>
<dbReference type="PANTHER" id="PTHR12145:SF38">
    <property type="entry name" value="MANNAN ENDO-1,6-ALPHA-MANNOSIDASE"/>
    <property type="match status" value="1"/>
</dbReference>
<evidence type="ECO:0000256" key="9">
    <source>
        <dbReference type="ARBA" id="ARBA00023295"/>
    </source>
</evidence>
<organism evidence="11 12">
    <name type="scientific">Clonostachys rhizophaga</name>
    <dbReference type="NCBI Taxonomy" id="160324"/>
    <lineage>
        <taxon>Eukaryota</taxon>
        <taxon>Fungi</taxon>
        <taxon>Dikarya</taxon>
        <taxon>Ascomycota</taxon>
        <taxon>Pezizomycotina</taxon>
        <taxon>Sordariomycetes</taxon>
        <taxon>Hypocreomycetidae</taxon>
        <taxon>Hypocreales</taxon>
        <taxon>Bionectriaceae</taxon>
        <taxon>Clonostachys</taxon>
    </lineage>
</organism>
<dbReference type="GO" id="GO:0008496">
    <property type="term" value="F:mannan endo-1,6-alpha-mannosidase activity"/>
    <property type="evidence" value="ECO:0007669"/>
    <property type="project" value="UniProtKB-UniRule"/>
</dbReference>
<dbReference type="PIRSF" id="PIRSF016302">
    <property type="entry name" value="Man_a_manosd"/>
    <property type="match status" value="1"/>
</dbReference>
<dbReference type="Pfam" id="PF03663">
    <property type="entry name" value="Glyco_hydro_76"/>
    <property type="match status" value="1"/>
</dbReference>
<proteinExistence type="inferred from homology"/>
<evidence type="ECO:0000256" key="3">
    <source>
        <dbReference type="ARBA" id="ARBA00009699"/>
    </source>
</evidence>
<name>A0A9N9YFE4_9HYPO</name>
<comment type="caution">
    <text evidence="11">The sequence shown here is derived from an EMBL/GenBank/DDBJ whole genome shotgun (WGS) entry which is preliminary data.</text>
</comment>
<evidence type="ECO:0000256" key="2">
    <source>
        <dbReference type="ARBA" id="ARBA00004308"/>
    </source>
</evidence>
<comment type="catalytic activity">
    <reaction evidence="1 10">
        <text>Random hydrolysis of (1-&gt;6)-alpha-D-mannosidic linkages in unbranched (1-&gt;6)-mannans.</text>
        <dbReference type="EC" id="3.2.1.101"/>
    </reaction>
</comment>
<evidence type="ECO:0000256" key="10">
    <source>
        <dbReference type="PIRNR" id="PIRNR016302"/>
    </source>
</evidence>
<dbReference type="PANTHER" id="PTHR12145">
    <property type="entry name" value="MANNAN ENDO-1,6-ALPHA-MANNOSIDASE DCW1"/>
    <property type="match status" value="1"/>
</dbReference>
<dbReference type="GO" id="GO:0012505">
    <property type="term" value="C:endomembrane system"/>
    <property type="evidence" value="ECO:0007669"/>
    <property type="project" value="UniProtKB-SubCell"/>
</dbReference>
<dbReference type="InterPro" id="IPR005198">
    <property type="entry name" value="Glyco_hydro_76"/>
</dbReference>
<accession>A0A9N9YFE4</accession>
<evidence type="ECO:0000256" key="6">
    <source>
        <dbReference type="ARBA" id="ARBA00022801"/>
    </source>
</evidence>
<dbReference type="GO" id="GO:0016052">
    <property type="term" value="P:carbohydrate catabolic process"/>
    <property type="evidence" value="ECO:0007669"/>
    <property type="project" value="InterPro"/>
</dbReference>
<dbReference type="InterPro" id="IPR014480">
    <property type="entry name" value="Mannan-1_6-alpha_mannosidase"/>
</dbReference>
<dbReference type="OrthoDB" id="4187847at2759"/>
<dbReference type="FunFam" id="1.50.10.20:FF:000006">
    <property type="entry name" value="Mannan endo-1,6-alpha-mannosidase"/>
    <property type="match status" value="1"/>
</dbReference>
<evidence type="ECO:0000256" key="5">
    <source>
        <dbReference type="ARBA" id="ARBA00022729"/>
    </source>
</evidence>
<keyword evidence="5" id="KW-0732">Signal</keyword>